<accession>A0ABV0TGK7</accession>
<evidence type="ECO:0000256" key="1">
    <source>
        <dbReference type="SAM" id="Phobius"/>
    </source>
</evidence>
<keyword evidence="1" id="KW-0472">Membrane</keyword>
<dbReference type="Proteomes" id="UP001482620">
    <property type="component" value="Unassembled WGS sequence"/>
</dbReference>
<keyword evidence="1" id="KW-0812">Transmembrane</keyword>
<gene>
    <name evidence="2" type="ORF">ILYODFUR_036483</name>
</gene>
<feature type="transmembrane region" description="Helical" evidence="1">
    <location>
        <begin position="31"/>
        <end position="49"/>
    </location>
</feature>
<sequence length="101" mass="11747">MSVLDRKKCDRDDLLQGEHVSYMPCKRMNTLGFLTFCHVTITTIIINYWDRSTQSGSELKQNEKENQLSKCEKDGMCLYLTHFTLIILNKVQCNLCSSEFT</sequence>
<name>A0ABV0TGK7_9TELE</name>
<dbReference type="EMBL" id="JAHRIQ010030622">
    <property type="protein sequence ID" value="MEQ2231141.1"/>
    <property type="molecule type" value="Genomic_DNA"/>
</dbReference>
<comment type="caution">
    <text evidence="2">The sequence shown here is derived from an EMBL/GenBank/DDBJ whole genome shotgun (WGS) entry which is preliminary data.</text>
</comment>
<evidence type="ECO:0000313" key="3">
    <source>
        <dbReference type="Proteomes" id="UP001482620"/>
    </source>
</evidence>
<reference evidence="2 3" key="1">
    <citation type="submission" date="2021-06" db="EMBL/GenBank/DDBJ databases">
        <authorList>
            <person name="Palmer J.M."/>
        </authorList>
    </citation>
    <scope>NUCLEOTIDE SEQUENCE [LARGE SCALE GENOMIC DNA]</scope>
    <source>
        <strain evidence="3">if_2019</strain>
        <tissue evidence="2">Muscle</tissue>
    </source>
</reference>
<protein>
    <submittedName>
        <fullName evidence="2">Uncharacterized protein</fullName>
    </submittedName>
</protein>
<keyword evidence="3" id="KW-1185">Reference proteome</keyword>
<keyword evidence="1" id="KW-1133">Transmembrane helix</keyword>
<evidence type="ECO:0000313" key="2">
    <source>
        <dbReference type="EMBL" id="MEQ2231141.1"/>
    </source>
</evidence>
<proteinExistence type="predicted"/>
<organism evidence="2 3">
    <name type="scientific">Ilyodon furcidens</name>
    <name type="common">goldbreast splitfin</name>
    <dbReference type="NCBI Taxonomy" id="33524"/>
    <lineage>
        <taxon>Eukaryota</taxon>
        <taxon>Metazoa</taxon>
        <taxon>Chordata</taxon>
        <taxon>Craniata</taxon>
        <taxon>Vertebrata</taxon>
        <taxon>Euteleostomi</taxon>
        <taxon>Actinopterygii</taxon>
        <taxon>Neopterygii</taxon>
        <taxon>Teleostei</taxon>
        <taxon>Neoteleostei</taxon>
        <taxon>Acanthomorphata</taxon>
        <taxon>Ovalentaria</taxon>
        <taxon>Atherinomorphae</taxon>
        <taxon>Cyprinodontiformes</taxon>
        <taxon>Goodeidae</taxon>
        <taxon>Ilyodon</taxon>
    </lineage>
</organism>